<organism evidence="1 2">
    <name type="scientific">Plakobranchus ocellatus</name>
    <dbReference type="NCBI Taxonomy" id="259542"/>
    <lineage>
        <taxon>Eukaryota</taxon>
        <taxon>Metazoa</taxon>
        <taxon>Spiralia</taxon>
        <taxon>Lophotrochozoa</taxon>
        <taxon>Mollusca</taxon>
        <taxon>Gastropoda</taxon>
        <taxon>Heterobranchia</taxon>
        <taxon>Euthyneura</taxon>
        <taxon>Panpulmonata</taxon>
        <taxon>Sacoglossa</taxon>
        <taxon>Placobranchoidea</taxon>
        <taxon>Plakobranchidae</taxon>
        <taxon>Plakobranchus</taxon>
    </lineage>
</organism>
<dbReference type="Proteomes" id="UP000735302">
    <property type="component" value="Unassembled WGS sequence"/>
</dbReference>
<dbReference type="EMBL" id="BLXT01007928">
    <property type="protein sequence ID" value="GFO43843.1"/>
    <property type="molecule type" value="Genomic_DNA"/>
</dbReference>
<gene>
    <name evidence="1" type="ORF">PoB_007034800</name>
</gene>
<sequence>MSPPSRQPMPEGLRAFVDGKIASLQQGDLMLSGSPSDPRQKGPLQISGGLASHCATDALCLKERKVGVSEHIPRT</sequence>
<evidence type="ECO:0000313" key="1">
    <source>
        <dbReference type="EMBL" id="GFO43843.1"/>
    </source>
</evidence>
<protein>
    <submittedName>
        <fullName evidence="1">Uncharacterized protein</fullName>
    </submittedName>
</protein>
<evidence type="ECO:0000313" key="2">
    <source>
        <dbReference type="Proteomes" id="UP000735302"/>
    </source>
</evidence>
<comment type="caution">
    <text evidence="1">The sequence shown here is derived from an EMBL/GenBank/DDBJ whole genome shotgun (WGS) entry which is preliminary data.</text>
</comment>
<reference evidence="1 2" key="1">
    <citation type="journal article" date="2021" name="Elife">
        <title>Chloroplast acquisition without the gene transfer in kleptoplastic sea slugs, Plakobranchus ocellatus.</title>
        <authorList>
            <person name="Maeda T."/>
            <person name="Takahashi S."/>
            <person name="Yoshida T."/>
            <person name="Shimamura S."/>
            <person name="Takaki Y."/>
            <person name="Nagai Y."/>
            <person name="Toyoda A."/>
            <person name="Suzuki Y."/>
            <person name="Arimoto A."/>
            <person name="Ishii H."/>
            <person name="Satoh N."/>
            <person name="Nishiyama T."/>
            <person name="Hasebe M."/>
            <person name="Maruyama T."/>
            <person name="Minagawa J."/>
            <person name="Obokata J."/>
            <person name="Shigenobu S."/>
        </authorList>
    </citation>
    <scope>NUCLEOTIDE SEQUENCE [LARGE SCALE GENOMIC DNA]</scope>
</reference>
<proteinExistence type="predicted"/>
<dbReference type="AlphaFoldDB" id="A0AAV4DHZ0"/>
<name>A0AAV4DHZ0_9GAST</name>
<accession>A0AAV4DHZ0</accession>
<keyword evidence="2" id="KW-1185">Reference proteome</keyword>